<feature type="non-terminal residue" evidence="1">
    <location>
        <position position="1"/>
    </location>
</feature>
<accession>A0A6J4M7K9</accession>
<sequence>CVPMIPTPTISTAALTRMMICTFWADRIGAKCIRLLQQRRRGKCS</sequence>
<gene>
    <name evidence="1" type="ORF">AVDCRST_MAG84-2928</name>
</gene>
<organism evidence="1">
    <name type="scientific">uncultured Microcoleus sp</name>
    <dbReference type="NCBI Taxonomy" id="259945"/>
    <lineage>
        <taxon>Bacteria</taxon>
        <taxon>Bacillati</taxon>
        <taxon>Cyanobacteriota</taxon>
        <taxon>Cyanophyceae</taxon>
        <taxon>Oscillatoriophycideae</taxon>
        <taxon>Oscillatoriales</taxon>
        <taxon>Microcoleaceae</taxon>
        <taxon>Microcoleus</taxon>
        <taxon>environmental samples</taxon>
    </lineage>
</organism>
<dbReference type="EMBL" id="CADCTZ010000551">
    <property type="protein sequence ID" value="CAA9352242.1"/>
    <property type="molecule type" value="Genomic_DNA"/>
</dbReference>
<feature type="non-terminal residue" evidence="1">
    <location>
        <position position="45"/>
    </location>
</feature>
<evidence type="ECO:0000313" key="1">
    <source>
        <dbReference type="EMBL" id="CAA9352242.1"/>
    </source>
</evidence>
<proteinExistence type="predicted"/>
<protein>
    <submittedName>
        <fullName evidence="1">Uncharacterized protein</fullName>
    </submittedName>
</protein>
<reference evidence="1" key="1">
    <citation type="submission" date="2020-02" db="EMBL/GenBank/DDBJ databases">
        <authorList>
            <person name="Meier V. D."/>
        </authorList>
    </citation>
    <scope>NUCLEOTIDE SEQUENCE</scope>
    <source>
        <strain evidence="1">AVDCRST_MAG84</strain>
    </source>
</reference>
<dbReference type="AlphaFoldDB" id="A0A6J4M7K9"/>
<name>A0A6J4M7K9_9CYAN</name>